<dbReference type="Proteomes" id="UP001432027">
    <property type="component" value="Unassembled WGS sequence"/>
</dbReference>
<feature type="non-terminal residue" evidence="2">
    <location>
        <position position="1"/>
    </location>
</feature>
<evidence type="ECO:0000256" key="1">
    <source>
        <dbReference type="SAM" id="MobiDB-lite"/>
    </source>
</evidence>
<comment type="caution">
    <text evidence="2">The sequence shown here is derived from an EMBL/GenBank/DDBJ whole genome shotgun (WGS) entry which is preliminary data.</text>
</comment>
<feature type="compositionally biased region" description="Basic and acidic residues" evidence="1">
    <location>
        <begin position="199"/>
        <end position="239"/>
    </location>
</feature>
<organism evidence="2 3">
    <name type="scientific">Pristionchus entomophagus</name>
    <dbReference type="NCBI Taxonomy" id="358040"/>
    <lineage>
        <taxon>Eukaryota</taxon>
        <taxon>Metazoa</taxon>
        <taxon>Ecdysozoa</taxon>
        <taxon>Nematoda</taxon>
        <taxon>Chromadorea</taxon>
        <taxon>Rhabditida</taxon>
        <taxon>Rhabditina</taxon>
        <taxon>Diplogasteromorpha</taxon>
        <taxon>Diplogasteroidea</taxon>
        <taxon>Neodiplogasteridae</taxon>
        <taxon>Pristionchus</taxon>
    </lineage>
</organism>
<reference evidence="2" key="1">
    <citation type="submission" date="2023-10" db="EMBL/GenBank/DDBJ databases">
        <title>Genome assembly of Pristionchus species.</title>
        <authorList>
            <person name="Yoshida K."/>
            <person name="Sommer R.J."/>
        </authorList>
    </citation>
    <scope>NUCLEOTIDE SEQUENCE</scope>
    <source>
        <strain evidence="2">RS0144</strain>
    </source>
</reference>
<feature type="region of interest" description="Disordered" evidence="1">
    <location>
        <begin position="1"/>
        <end position="41"/>
    </location>
</feature>
<dbReference type="AlphaFoldDB" id="A0AAV5TRL2"/>
<gene>
    <name evidence="2" type="ORF">PENTCL1PPCAC_19196</name>
</gene>
<accession>A0AAV5TRL2</accession>
<evidence type="ECO:0000313" key="3">
    <source>
        <dbReference type="Proteomes" id="UP001432027"/>
    </source>
</evidence>
<feature type="region of interest" description="Disordered" evidence="1">
    <location>
        <begin position="199"/>
        <end position="262"/>
    </location>
</feature>
<dbReference type="EMBL" id="BTSX01000004">
    <property type="protein sequence ID" value="GMS97021.1"/>
    <property type="molecule type" value="Genomic_DNA"/>
</dbReference>
<protein>
    <submittedName>
        <fullName evidence="2">Uncharacterized protein</fullName>
    </submittedName>
</protein>
<feature type="compositionally biased region" description="Basic and acidic residues" evidence="1">
    <location>
        <begin position="7"/>
        <end position="41"/>
    </location>
</feature>
<name>A0AAV5TRL2_9BILA</name>
<keyword evidence="3" id="KW-1185">Reference proteome</keyword>
<feature type="non-terminal residue" evidence="2">
    <location>
        <position position="262"/>
    </location>
</feature>
<sequence length="262" mass="30620">SAMGRKHSSEKIKEQGEPEKLDKIEDPDLIHLKGSPDDSPEVRKLKQEILENKREADLVHREMYQQVSRALDAEIQFLKKRMENEPTEDITEKQVRMVIAILRMNISALIGTMKDLMKKGRPATEERKAAIERLLKITNEFEQKKHIEENFVEEARTILNKLADTFEVFGSNWDSIRSAIVQLAMDHIEGLKLRDPSHMENAELERRKKQANDKMEKLEELKKEKERKAMEKAEKEKEKKKNKKKNKKSASTTITDDFGEDR</sequence>
<evidence type="ECO:0000313" key="2">
    <source>
        <dbReference type="EMBL" id="GMS97021.1"/>
    </source>
</evidence>
<proteinExistence type="predicted"/>